<dbReference type="PIRSF" id="PIRSF030820">
    <property type="entry name" value="UCP030820"/>
    <property type="match status" value="1"/>
</dbReference>
<sequence>MSEIIKHRQIVADEWRSVADDETVGTGPVIVSLARFLAEREALLARGEALGVRVPPDVRLDALAGDLPRLALIAVEFPVFKDGRGFSVARLLRERYGFHGEIRAVGDVLRDQLFFMERSGFDAFAVRPGKSLQDALAAFDEFSVTYQAAADDPRPLFRRRG</sequence>
<proteinExistence type="predicted"/>
<keyword evidence="2" id="KW-1185">Reference proteome</keyword>
<accession>A0A4R2KWE0</accession>
<gene>
    <name evidence="1" type="ORF">EV699_1267</name>
</gene>
<dbReference type="EMBL" id="SLWY01000026">
    <property type="protein sequence ID" value="TCO77322.1"/>
    <property type="molecule type" value="Genomic_DNA"/>
</dbReference>
<evidence type="ECO:0000313" key="2">
    <source>
        <dbReference type="Proteomes" id="UP000295765"/>
    </source>
</evidence>
<dbReference type="Proteomes" id="UP000295765">
    <property type="component" value="Unassembled WGS sequence"/>
</dbReference>
<evidence type="ECO:0000313" key="1">
    <source>
        <dbReference type="EMBL" id="TCO77322.1"/>
    </source>
</evidence>
<name>A0A4R2KWE0_9GAMM</name>
<protein>
    <submittedName>
        <fullName evidence="1">Uncharacterized protein (DUF934 family)</fullName>
    </submittedName>
</protein>
<dbReference type="RefSeq" id="WP_132545402.1">
    <property type="nucleotide sequence ID" value="NZ_SLWY01000026.1"/>
</dbReference>
<dbReference type="OrthoDB" id="9800421at2"/>
<dbReference type="AlphaFoldDB" id="A0A4R2KWE0"/>
<dbReference type="InterPro" id="IPR008318">
    <property type="entry name" value="UCP030820"/>
</dbReference>
<comment type="caution">
    <text evidence="1">The sequence shown here is derived from an EMBL/GenBank/DDBJ whole genome shotgun (WGS) entry which is preliminary data.</text>
</comment>
<organism evidence="1 2">
    <name type="scientific">Plasticicumulans lactativorans</name>
    <dbReference type="NCBI Taxonomy" id="1133106"/>
    <lineage>
        <taxon>Bacteria</taxon>
        <taxon>Pseudomonadati</taxon>
        <taxon>Pseudomonadota</taxon>
        <taxon>Gammaproteobacteria</taxon>
        <taxon>Candidatus Competibacteraceae</taxon>
        <taxon>Plasticicumulans</taxon>
    </lineage>
</organism>
<dbReference type="Pfam" id="PF06073">
    <property type="entry name" value="DUF934"/>
    <property type="match status" value="1"/>
</dbReference>
<reference evidence="1 2" key="1">
    <citation type="submission" date="2019-03" db="EMBL/GenBank/DDBJ databases">
        <title>Genomic Encyclopedia of Type Strains, Phase IV (KMG-IV): sequencing the most valuable type-strain genomes for metagenomic binning, comparative biology and taxonomic classification.</title>
        <authorList>
            <person name="Goeker M."/>
        </authorList>
    </citation>
    <scope>NUCLEOTIDE SEQUENCE [LARGE SCALE GENOMIC DNA]</scope>
    <source>
        <strain evidence="1 2">DSM 25287</strain>
    </source>
</reference>